<name>A0ABS5TYW2_9CELL</name>
<comment type="caution">
    <text evidence="11">The sequence shown here is derived from an EMBL/GenBank/DDBJ whole genome shotgun (WGS) entry which is preliminary data.</text>
</comment>
<dbReference type="NCBIfam" id="TIGR00964">
    <property type="entry name" value="secE_bact"/>
    <property type="match status" value="1"/>
</dbReference>
<evidence type="ECO:0000256" key="6">
    <source>
        <dbReference type="ARBA" id="ARBA00022989"/>
    </source>
</evidence>
<dbReference type="PANTHER" id="PTHR33910">
    <property type="entry name" value="PROTEIN TRANSLOCASE SUBUNIT SECE"/>
    <property type="match status" value="1"/>
</dbReference>
<comment type="subcellular location">
    <subcellularLocation>
        <location evidence="9">Cell membrane</location>
        <topology evidence="9">Single-pass membrane protein</topology>
    </subcellularLocation>
    <subcellularLocation>
        <location evidence="1">Membrane</location>
    </subcellularLocation>
</comment>
<evidence type="ECO:0000256" key="1">
    <source>
        <dbReference type="ARBA" id="ARBA00004370"/>
    </source>
</evidence>
<comment type="function">
    <text evidence="9">Essential subunit of the Sec protein translocation channel SecYEG. Clamps together the 2 halves of SecY. May contact the channel plug during translocation.</text>
</comment>
<comment type="subunit">
    <text evidence="9">Component of the Sec protein translocase complex. Heterotrimer consisting of SecY, SecE and SecG subunits. The heterotrimers can form oligomers, although 1 heterotrimer is thought to be able to translocate proteins. Interacts with the ribosome. Interacts with SecDF, and other proteins may be involved. Interacts with SecA.</text>
</comment>
<evidence type="ECO:0000256" key="4">
    <source>
        <dbReference type="ARBA" id="ARBA00022692"/>
    </source>
</evidence>
<protein>
    <recommendedName>
        <fullName evidence="9">Protein translocase subunit SecE</fullName>
    </recommendedName>
</protein>
<sequence length="97" mass="10396">MSETAASAASDAEGSARTPATKASGRSGHPDERRGLFARIALFVRQVVAELKKVVRPTRQDLITYTTVVLVFVAVVMAFVTVLDLGIGRVTFWVFGG</sequence>
<evidence type="ECO:0000256" key="8">
    <source>
        <dbReference type="ARBA" id="ARBA00023136"/>
    </source>
</evidence>
<dbReference type="RefSeq" id="WP_214349138.1">
    <property type="nucleotide sequence ID" value="NZ_JAHBOH010000001.1"/>
</dbReference>
<dbReference type="Gene3D" id="1.20.5.1030">
    <property type="entry name" value="Preprotein translocase secy subunit"/>
    <property type="match status" value="1"/>
</dbReference>
<dbReference type="EMBL" id="JAHBOH010000001">
    <property type="protein sequence ID" value="MBT0994287.1"/>
    <property type="molecule type" value="Genomic_DNA"/>
</dbReference>
<evidence type="ECO:0000256" key="5">
    <source>
        <dbReference type="ARBA" id="ARBA00022927"/>
    </source>
</evidence>
<dbReference type="Proteomes" id="UP000722125">
    <property type="component" value="Unassembled WGS sequence"/>
</dbReference>
<reference evidence="11 12" key="1">
    <citation type="submission" date="2021-05" db="EMBL/GenBank/DDBJ databases">
        <title>Description of Cellulomonas sp. DKR-3 sp. nov.</title>
        <authorList>
            <person name="Dahal R.H."/>
            <person name="Chaudhary D.K."/>
        </authorList>
    </citation>
    <scope>NUCLEOTIDE SEQUENCE [LARGE SCALE GENOMIC DNA]</scope>
    <source>
        <strain evidence="11 12">DKR-3</strain>
    </source>
</reference>
<keyword evidence="5 9" id="KW-0653">Protein transport</keyword>
<evidence type="ECO:0000256" key="3">
    <source>
        <dbReference type="ARBA" id="ARBA00022475"/>
    </source>
</evidence>
<dbReference type="Pfam" id="PF00584">
    <property type="entry name" value="SecE"/>
    <property type="match status" value="1"/>
</dbReference>
<accession>A0ABS5TYW2</accession>
<keyword evidence="4 9" id="KW-0812">Transmembrane</keyword>
<evidence type="ECO:0000256" key="9">
    <source>
        <dbReference type="HAMAP-Rule" id="MF_00422"/>
    </source>
</evidence>
<dbReference type="PANTHER" id="PTHR33910:SF1">
    <property type="entry name" value="PROTEIN TRANSLOCASE SUBUNIT SECE"/>
    <property type="match status" value="1"/>
</dbReference>
<keyword evidence="8 9" id="KW-0472">Membrane</keyword>
<evidence type="ECO:0000256" key="10">
    <source>
        <dbReference type="SAM" id="MobiDB-lite"/>
    </source>
</evidence>
<evidence type="ECO:0000313" key="12">
    <source>
        <dbReference type="Proteomes" id="UP000722125"/>
    </source>
</evidence>
<dbReference type="InterPro" id="IPR005807">
    <property type="entry name" value="SecE_bac"/>
</dbReference>
<proteinExistence type="inferred from homology"/>
<feature type="compositionally biased region" description="Low complexity" evidence="10">
    <location>
        <begin position="1"/>
        <end position="16"/>
    </location>
</feature>
<evidence type="ECO:0000256" key="2">
    <source>
        <dbReference type="ARBA" id="ARBA00022448"/>
    </source>
</evidence>
<dbReference type="HAMAP" id="MF_00422">
    <property type="entry name" value="SecE"/>
    <property type="match status" value="1"/>
</dbReference>
<keyword evidence="3 9" id="KW-1003">Cell membrane</keyword>
<keyword evidence="7 9" id="KW-0811">Translocation</keyword>
<evidence type="ECO:0000256" key="7">
    <source>
        <dbReference type="ARBA" id="ARBA00023010"/>
    </source>
</evidence>
<keyword evidence="2 9" id="KW-0813">Transport</keyword>
<evidence type="ECO:0000313" key="11">
    <source>
        <dbReference type="EMBL" id="MBT0994287.1"/>
    </source>
</evidence>
<dbReference type="InterPro" id="IPR038379">
    <property type="entry name" value="SecE_sf"/>
</dbReference>
<keyword evidence="6 9" id="KW-1133">Transmembrane helix</keyword>
<feature type="region of interest" description="Disordered" evidence="10">
    <location>
        <begin position="1"/>
        <end position="32"/>
    </location>
</feature>
<organism evidence="11 12">
    <name type="scientific">Cellulomonas fulva</name>
    <dbReference type="NCBI Taxonomy" id="2835530"/>
    <lineage>
        <taxon>Bacteria</taxon>
        <taxon>Bacillati</taxon>
        <taxon>Actinomycetota</taxon>
        <taxon>Actinomycetes</taxon>
        <taxon>Micrococcales</taxon>
        <taxon>Cellulomonadaceae</taxon>
        <taxon>Cellulomonas</taxon>
    </lineage>
</organism>
<keyword evidence="12" id="KW-1185">Reference proteome</keyword>
<comment type="similarity">
    <text evidence="9">Belongs to the SecE/SEC61-gamma family.</text>
</comment>
<feature type="transmembrane region" description="Helical" evidence="9">
    <location>
        <begin position="62"/>
        <end position="83"/>
    </location>
</feature>
<gene>
    <name evidence="9 11" type="primary">secE</name>
    <name evidence="11" type="ORF">KIN34_08320</name>
</gene>
<dbReference type="InterPro" id="IPR001901">
    <property type="entry name" value="Translocase_SecE/Sec61-g"/>
</dbReference>